<dbReference type="Pfam" id="PF08241">
    <property type="entry name" value="Methyltransf_11"/>
    <property type="match status" value="1"/>
</dbReference>
<keyword evidence="5" id="KW-0489">Methyltransferase</keyword>
<dbReference type="GO" id="GO:0005783">
    <property type="term" value="C:endoplasmic reticulum"/>
    <property type="evidence" value="ECO:0007669"/>
    <property type="project" value="TreeGrafter"/>
</dbReference>
<evidence type="ECO:0000313" key="6">
    <source>
        <dbReference type="Proteomes" id="UP001174694"/>
    </source>
</evidence>
<accession>A0AA38RDP3</accession>
<organism evidence="5 6">
    <name type="scientific">Pleurostoma richardsiae</name>
    <dbReference type="NCBI Taxonomy" id="41990"/>
    <lineage>
        <taxon>Eukaryota</taxon>
        <taxon>Fungi</taxon>
        <taxon>Dikarya</taxon>
        <taxon>Ascomycota</taxon>
        <taxon>Pezizomycotina</taxon>
        <taxon>Sordariomycetes</taxon>
        <taxon>Sordariomycetidae</taxon>
        <taxon>Calosphaeriales</taxon>
        <taxon>Pleurostomataceae</taxon>
        <taxon>Pleurostoma</taxon>
    </lineage>
</organism>
<keyword evidence="1" id="KW-0808">Transferase</keyword>
<comment type="similarity">
    <text evidence="2">Belongs to the class I-like SAM-binding methyltransferase superfamily. Erg6/SMT family.</text>
</comment>
<evidence type="ECO:0000256" key="3">
    <source>
        <dbReference type="SAM" id="MobiDB-lite"/>
    </source>
</evidence>
<dbReference type="InterPro" id="IPR013216">
    <property type="entry name" value="Methyltransf_11"/>
</dbReference>
<dbReference type="PANTHER" id="PTHR44068:SF1">
    <property type="entry name" value="HYPOTHETICAL LOC100005854"/>
    <property type="match status" value="1"/>
</dbReference>
<dbReference type="CDD" id="cd02440">
    <property type="entry name" value="AdoMet_MTases"/>
    <property type="match status" value="1"/>
</dbReference>
<dbReference type="InterPro" id="IPR050447">
    <property type="entry name" value="Erg6_SMT_methyltransf"/>
</dbReference>
<evidence type="ECO:0000259" key="4">
    <source>
        <dbReference type="Pfam" id="PF08241"/>
    </source>
</evidence>
<dbReference type="GO" id="GO:0003838">
    <property type="term" value="F:sterol 24-C-methyltransferase activity"/>
    <property type="evidence" value="ECO:0007669"/>
    <property type="project" value="TreeGrafter"/>
</dbReference>
<dbReference type="PANTHER" id="PTHR44068">
    <property type="entry name" value="ZGC:194242"/>
    <property type="match status" value="1"/>
</dbReference>
<name>A0AA38RDP3_9PEZI</name>
<evidence type="ECO:0000256" key="2">
    <source>
        <dbReference type="ARBA" id="ARBA00038188"/>
    </source>
</evidence>
<evidence type="ECO:0000313" key="5">
    <source>
        <dbReference type="EMBL" id="KAJ9134317.1"/>
    </source>
</evidence>
<sequence length="315" mass="35379">MAATFSETETLVNPNPGLQSYYASLESRIGYRIFLGDTRHFGYYESAASFPLPIGRSLRRMEEKLLGVLGLPAGSHILDAGCGVGHVALYMARHGMRMTAIDIVHSHIKKAKRNVARSGLPSGQVTVQKMDYHHLESISDASYDGIYTMEALVHATDPEAVLVGFHRILRPGGRIVLFEYDHIPDDAGAPEDLSQSMKQISAYTAMPTNTRATPGLYNRWLEDAGFESVVVRDYSENILPMLKIFWVLALVPYFLVKLFHMEKYFINTVAGYQAYRGHQFWRYVAVTATKPDASMEGSKTKCQDGNDFRWTQPEE</sequence>
<feature type="region of interest" description="Disordered" evidence="3">
    <location>
        <begin position="294"/>
        <end position="315"/>
    </location>
</feature>
<reference evidence="5" key="1">
    <citation type="submission" date="2022-07" db="EMBL/GenBank/DDBJ databases">
        <title>Fungi with potential for degradation of polypropylene.</title>
        <authorList>
            <person name="Gostincar C."/>
        </authorList>
    </citation>
    <scope>NUCLEOTIDE SEQUENCE</scope>
    <source>
        <strain evidence="5">EXF-13308</strain>
    </source>
</reference>
<dbReference type="Proteomes" id="UP001174694">
    <property type="component" value="Unassembled WGS sequence"/>
</dbReference>
<gene>
    <name evidence="5" type="ORF">NKR23_g10274</name>
</gene>
<proteinExistence type="inferred from homology"/>
<feature type="compositionally biased region" description="Basic and acidic residues" evidence="3">
    <location>
        <begin position="298"/>
        <end position="307"/>
    </location>
</feature>
<comment type="caution">
    <text evidence="5">The sequence shown here is derived from an EMBL/GenBank/DDBJ whole genome shotgun (WGS) entry which is preliminary data.</text>
</comment>
<feature type="domain" description="Methyltransferase type 11" evidence="4">
    <location>
        <begin position="78"/>
        <end position="177"/>
    </location>
</feature>
<dbReference type="SUPFAM" id="SSF53335">
    <property type="entry name" value="S-adenosyl-L-methionine-dependent methyltransferases"/>
    <property type="match status" value="1"/>
</dbReference>
<dbReference type="GO" id="GO:0006696">
    <property type="term" value="P:ergosterol biosynthetic process"/>
    <property type="evidence" value="ECO:0007669"/>
    <property type="project" value="TreeGrafter"/>
</dbReference>
<dbReference type="AlphaFoldDB" id="A0AA38RDP3"/>
<dbReference type="InterPro" id="IPR029063">
    <property type="entry name" value="SAM-dependent_MTases_sf"/>
</dbReference>
<keyword evidence="6" id="KW-1185">Reference proteome</keyword>
<protein>
    <submittedName>
        <fullName evidence="5">Methyltransferase type 11</fullName>
    </submittedName>
</protein>
<dbReference type="EMBL" id="JANBVO010000044">
    <property type="protein sequence ID" value="KAJ9134317.1"/>
    <property type="molecule type" value="Genomic_DNA"/>
</dbReference>
<dbReference type="GO" id="GO:0032259">
    <property type="term" value="P:methylation"/>
    <property type="evidence" value="ECO:0007669"/>
    <property type="project" value="UniProtKB-KW"/>
</dbReference>
<evidence type="ECO:0000256" key="1">
    <source>
        <dbReference type="ARBA" id="ARBA00022679"/>
    </source>
</evidence>
<dbReference type="Gene3D" id="3.40.50.150">
    <property type="entry name" value="Vaccinia Virus protein VP39"/>
    <property type="match status" value="1"/>
</dbReference>